<protein>
    <submittedName>
        <fullName evidence="1">Uncharacterized protein</fullName>
    </submittedName>
</protein>
<organism evidence="1">
    <name type="scientific">Lepeophtheirus salmonis</name>
    <name type="common">Salmon louse</name>
    <name type="synonym">Caligus salmonis</name>
    <dbReference type="NCBI Taxonomy" id="72036"/>
    <lineage>
        <taxon>Eukaryota</taxon>
        <taxon>Metazoa</taxon>
        <taxon>Ecdysozoa</taxon>
        <taxon>Arthropoda</taxon>
        <taxon>Crustacea</taxon>
        <taxon>Multicrustacea</taxon>
        <taxon>Hexanauplia</taxon>
        <taxon>Copepoda</taxon>
        <taxon>Siphonostomatoida</taxon>
        <taxon>Caligidae</taxon>
        <taxon>Lepeophtheirus</taxon>
    </lineage>
</organism>
<dbReference type="EMBL" id="HACA01030697">
    <property type="protein sequence ID" value="CDW48058.1"/>
    <property type="molecule type" value="Transcribed_RNA"/>
</dbReference>
<accession>A0A0K2VBZ3</accession>
<dbReference type="AlphaFoldDB" id="A0A0K2VBZ3"/>
<reference evidence="1" key="1">
    <citation type="submission" date="2014-05" db="EMBL/GenBank/DDBJ databases">
        <authorList>
            <person name="Chronopoulou M."/>
        </authorList>
    </citation>
    <scope>NUCLEOTIDE SEQUENCE</scope>
    <source>
        <tissue evidence="1">Whole organism</tissue>
    </source>
</reference>
<proteinExistence type="predicted"/>
<evidence type="ECO:0000313" key="1">
    <source>
        <dbReference type="EMBL" id="CDW48058.1"/>
    </source>
</evidence>
<sequence length="70" mass="8099">MISIFNNDNLTSFNSLCCRRCISRNLQDLFDPPPGIVPPLDRTLRNNVRLRSKRSDILPCSRSFDEPEAY</sequence>
<name>A0A0K2VBZ3_LEPSM</name>